<protein>
    <recommendedName>
        <fullName evidence="19 20">Mevalonate kinase</fullName>
        <shortName evidence="20">MK</shortName>
        <ecNumber evidence="3 20">2.7.1.36</ecNumber>
    </recommendedName>
</protein>
<gene>
    <name evidence="24" type="ORF">ASCRUDRAFT_102304</name>
</gene>
<evidence type="ECO:0000256" key="2">
    <source>
        <dbReference type="ARBA" id="ARBA00006495"/>
    </source>
</evidence>
<dbReference type="FunFam" id="3.30.70.890:FF:000003">
    <property type="entry name" value="Mevalonate kinase"/>
    <property type="match status" value="1"/>
</dbReference>
<dbReference type="GeneID" id="30962178"/>
<dbReference type="Pfam" id="PF08544">
    <property type="entry name" value="GHMP_kinases_C"/>
    <property type="match status" value="1"/>
</dbReference>
<dbReference type="GO" id="GO:0005524">
    <property type="term" value="F:ATP binding"/>
    <property type="evidence" value="ECO:0007669"/>
    <property type="project" value="UniProtKB-KW"/>
</dbReference>
<evidence type="ECO:0000256" key="12">
    <source>
        <dbReference type="ARBA" id="ARBA00022955"/>
    </source>
</evidence>
<dbReference type="GO" id="GO:0004496">
    <property type="term" value="F:mevalonate kinase activity"/>
    <property type="evidence" value="ECO:0007669"/>
    <property type="project" value="UniProtKB-EC"/>
</dbReference>
<feature type="domain" description="GHMP kinase C-terminal" evidence="22">
    <location>
        <begin position="316"/>
        <end position="380"/>
    </location>
</feature>
<dbReference type="RefSeq" id="XP_020050403.1">
    <property type="nucleotide sequence ID" value="XM_020188542.1"/>
</dbReference>
<dbReference type="InterPro" id="IPR006203">
    <property type="entry name" value="GHMP_knse_ATP-bd_CS"/>
</dbReference>
<evidence type="ECO:0000256" key="14">
    <source>
        <dbReference type="ARBA" id="ARBA00023098"/>
    </source>
</evidence>
<dbReference type="STRING" id="1344418.A0A1D2VR62"/>
<dbReference type="InterPro" id="IPR014721">
    <property type="entry name" value="Ribsml_uS5_D2-typ_fold_subgr"/>
</dbReference>
<keyword evidence="5 20" id="KW-0444">Lipid biosynthesis</keyword>
<comment type="pathway">
    <text evidence="18 20">Isoprenoid biosynthesis; isopentenyl diphosphate biosynthesis via mevalonate pathway; isopentenyl diphosphate from (R)-mevalonate: step 1/3.</text>
</comment>
<evidence type="ECO:0000256" key="11">
    <source>
        <dbReference type="ARBA" id="ARBA00022842"/>
    </source>
</evidence>
<dbReference type="GO" id="GO:0006696">
    <property type="term" value="P:ergosterol biosynthetic process"/>
    <property type="evidence" value="ECO:0007669"/>
    <property type="project" value="TreeGrafter"/>
</dbReference>
<dbReference type="AlphaFoldDB" id="A0A1D2VR62"/>
<proteinExistence type="inferred from homology"/>
<evidence type="ECO:0000256" key="8">
    <source>
        <dbReference type="ARBA" id="ARBA00022741"/>
    </source>
</evidence>
<dbReference type="InterPro" id="IPR019539">
    <property type="entry name" value="GalKase_N"/>
</dbReference>
<keyword evidence="16 20" id="KW-0753">Steroid metabolism</keyword>
<dbReference type="GO" id="GO:0005829">
    <property type="term" value="C:cytosol"/>
    <property type="evidence" value="ECO:0007669"/>
    <property type="project" value="TreeGrafter"/>
</dbReference>
<reference evidence="25" key="1">
    <citation type="submission" date="2016-05" db="EMBL/GenBank/DDBJ databases">
        <title>Comparative genomics of biotechnologically important yeasts.</title>
        <authorList>
            <consortium name="DOE Joint Genome Institute"/>
            <person name="Riley R."/>
            <person name="Haridas S."/>
            <person name="Wolfe K.H."/>
            <person name="Lopes M.R."/>
            <person name="Hittinger C.T."/>
            <person name="Goker M."/>
            <person name="Salamov A."/>
            <person name="Wisecaver J."/>
            <person name="Long T.M."/>
            <person name="Aerts A.L."/>
            <person name="Barry K."/>
            <person name="Choi C."/>
            <person name="Clum A."/>
            <person name="Coughlan A.Y."/>
            <person name="Deshpande S."/>
            <person name="Douglass A.P."/>
            <person name="Hanson S.J."/>
            <person name="Klenk H.-P."/>
            <person name="Labutti K."/>
            <person name="Lapidus A."/>
            <person name="Lindquist E."/>
            <person name="Lipzen A."/>
            <person name="Meier-Kolthoff J.P."/>
            <person name="Ohm R.A."/>
            <person name="Otillar R.P."/>
            <person name="Pangilinan J."/>
            <person name="Peng Y."/>
            <person name="Rokas A."/>
            <person name="Rosa C.A."/>
            <person name="Scheuner C."/>
            <person name="Sibirny A.A."/>
            <person name="Slot J.C."/>
            <person name="Stielow J.B."/>
            <person name="Sun H."/>
            <person name="Kurtzman C.P."/>
            <person name="Blackwell M."/>
            <person name="Grigoriev I.V."/>
            <person name="Jeffries T.W."/>
        </authorList>
    </citation>
    <scope>NUCLEOTIDE SEQUENCE [LARGE SCALE GENOMIC DNA]</scope>
    <source>
        <strain evidence="25">DSM 1968</strain>
    </source>
</reference>
<dbReference type="Pfam" id="PF00288">
    <property type="entry name" value="GHMP_kinases_N"/>
    <property type="match status" value="1"/>
</dbReference>
<evidence type="ECO:0000259" key="21">
    <source>
        <dbReference type="Pfam" id="PF00288"/>
    </source>
</evidence>
<keyword evidence="7" id="KW-0479">Metal-binding</keyword>
<evidence type="ECO:0000259" key="23">
    <source>
        <dbReference type="Pfam" id="PF10509"/>
    </source>
</evidence>
<dbReference type="InterPro" id="IPR006204">
    <property type="entry name" value="GHMP_kinase_N_dom"/>
</dbReference>
<keyword evidence="11" id="KW-0460">Magnesium</keyword>
<comment type="similarity">
    <text evidence="2 20">Belongs to the GHMP kinase family. Mevalonate kinase subfamily.</text>
</comment>
<dbReference type="InParanoid" id="A0A1D2VR62"/>
<dbReference type="SUPFAM" id="SSF55060">
    <property type="entry name" value="GHMP Kinase, C-terminal domain"/>
    <property type="match status" value="1"/>
</dbReference>
<dbReference type="GO" id="GO:0046872">
    <property type="term" value="F:metal ion binding"/>
    <property type="evidence" value="ECO:0007669"/>
    <property type="project" value="UniProtKB-KW"/>
</dbReference>
<dbReference type="PANTHER" id="PTHR43290:SF2">
    <property type="entry name" value="MEVALONATE KINASE"/>
    <property type="match status" value="1"/>
</dbReference>
<evidence type="ECO:0000313" key="25">
    <source>
        <dbReference type="Proteomes" id="UP000095038"/>
    </source>
</evidence>
<evidence type="ECO:0000256" key="6">
    <source>
        <dbReference type="ARBA" id="ARBA00022679"/>
    </source>
</evidence>
<name>A0A1D2VR62_9ASCO</name>
<feature type="domain" description="Galactokinase N-terminal" evidence="23">
    <location>
        <begin position="9"/>
        <end position="49"/>
    </location>
</feature>
<keyword evidence="12 20" id="KW-0752">Steroid biosynthesis</keyword>
<dbReference type="Gene3D" id="3.30.70.890">
    <property type="entry name" value="GHMP kinase, C-terminal domain"/>
    <property type="match status" value="1"/>
</dbReference>
<evidence type="ECO:0000256" key="15">
    <source>
        <dbReference type="ARBA" id="ARBA00023166"/>
    </source>
</evidence>
<dbReference type="FunCoup" id="A0A1D2VR62">
    <property type="interactions" value="448"/>
</dbReference>
<evidence type="ECO:0000256" key="4">
    <source>
        <dbReference type="ARBA" id="ARBA00022490"/>
    </source>
</evidence>
<dbReference type="InterPro" id="IPR020568">
    <property type="entry name" value="Ribosomal_Su5_D2-typ_SF"/>
</dbReference>
<comment type="function">
    <text evidence="20">Mevalonate kinase; part of the second module of ergosterol biosynthesis pathway that includes the middle steps of the pathway. The second module is carried out in the vacuole and involves the formation of farnesyl diphosphate, which is also an important intermediate in the biosynthesis of ubiquinone, dolichol, heme and prenylated proteins.</text>
</comment>
<evidence type="ECO:0000256" key="3">
    <source>
        <dbReference type="ARBA" id="ARBA00012103"/>
    </source>
</evidence>
<keyword evidence="13 20" id="KW-0756">Sterol biosynthesis</keyword>
<sequence>MTITNQPNSTPFIVSSPGKVIIFGEHAAVFGKPAIAAAVSLRTYLLVAPSKDPNTINLNFPDINFSHKWSIHDIPWSIKDNFNNNDDDNNNTNDKNIPKPDDELVPEYVSSLSELILDINDTIHYCSASAFLYLYLNLCSLSTIGHTFTIRSTLPIGAGLGSSASMAVCLSSALSYLGNHIQSPSIKNNDFTTIDSPDSLFIDSWAFMAEKCIHGNPSGIDNTVSCHGGAIMFQRMKSSNPSIRTKMRNFPSLNLLLTNTTHPRKTADLVANVSSFTNEFPKTSGSILDAIESLTREAYNIMIRPFFDNDAKFKISQLIRINHGLLVSLGVSHPTLENIKLQCDLMDIGESKLTGAGGGGCAITILKDDADQSKVSQIITSFKNEGYKTYQTTLGGKGVGLLLPNYVDINNINTNTNTNTNTHINRNPNYSKIFTQDGFLSFKTQKEIENTFGVQNAPDWRFW</sequence>
<evidence type="ECO:0000256" key="13">
    <source>
        <dbReference type="ARBA" id="ARBA00023011"/>
    </source>
</evidence>
<dbReference type="FunFam" id="3.30.230.10:FF:000027">
    <property type="entry name" value="Mevalonate kinase"/>
    <property type="match status" value="1"/>
</dbReference>
<dbReference type="Proteomes" id="UP000095038">
    <property type="component" value="Unassembled WGS sequence"/>
</dbReference>
<dbReference type="Gene3D" id="3.30.230.10">
    <property type="match status" value="1"/>
</dbReference>
<dbReference type="EMBL" id="KV454475">
    <property type="protein sequence ID" value="ODV64096.1"/>
    <property type="molecule type" value="Genomic_DNA"/>
</dbReference>
<dbReference type="OrthoDB" id="1652964at2759"/>
<feature type="domain" description="GHMP kinase N-terminal" evidence="21">
    <location>
        <begin position="144"/>
        <end position="229"/>
    </location>
</feature>
<comment type="catalytic activity">
    <reaction evidence="17">
        <text>(R)-mevalonate + ATP = (R)-5-phosphomevalonate + ADP + H(+)</text>
        <dbReference type="Rhea" id="RHEA:17065"/>
        <dbReference type="ChEBI" id="CHEBI:15378"/>
        <dbReference type="ChEBI" id="CHEBI:30616"/>
        <dbReference type="ChEBI" id="CHEBI:36464"/>
        <dbReference type="ChEBI" id="CHEBI:58146"/>
        <dbReference type="ChEBI" id="CHEBI:456216"/>
        <dbReference type="EC" id="2.7.1.36"/>
    </reaction>
    <physiologicalReaction direction="left-to-right" evidence="17">
        <dbReference type="Rhea" id="RHEA:17066"/>
    </physiologicalReaction>
</comment>
<dbReference type="InterPro" id="IPR006205">
    <property type="entry name" value="Mev_gal_kin"/>
</dbReference>
<evidence type="ECO:0000256" key="20">
    <source>
        <dbReference type="RuleBase" id="RU363087"/>
    </source>
</evidence>
<keyword evidence="10 20" id="KW-0067">ATP-binding</keyword>
<evidence type="ECO:0000259" key="22">
    <source>
        <dbReference type="Pfam" id="PF08544"/>
    </source>
</evidence>
<dbReference type="EC" id="2.7.1.36" evidence="3 20"/>
<keyword evidence="4 20" id="KW-0963">Cytoplasm</keyword>
<dbReference type="UniPathway" id="UPA00057">
    <property type="reaction ID" value="UER00098"/>
</dbReference>
<evidence type="ECO:0000256" key="19">
    <source>
        <dbReference type="ARBA" id="ARBA00073318"/>
    </source>
</evidence>
<evidence type="ECO:0000256" key="5">
    <source>
        <dbReference type="ARBA" id="ARBA00022516"/>
    </source>
</evidence>
<evidence type="ECO:0000256" key="10">
    <source>
        <dbReference type="ARBA" id="ARBA00022840"/>
    </source>
</evidence>
<evidence type="ECO:0000256" key="16">
    <source>
        <dbReference type="ARBA" id="ARBA00023221"/>
    </source>
</evidence>
<keyword evidence="15 20" id="KW-1207">Sterol metabolism</keyword>
<dbReference type="SUPFAM" id="SSF54211">
    <property type="entry name" value="Ribosomal protein S5 domain 2-like"/>
    <property type="match status" value="1"/>
</dbReference>
<dbReference type="NCBIfam" id="TIGR00549">
    <property type="entry name" value="mevalon_kin"/>
    <property type="match status" value="1"/>
</dbReference>
<keyword evidence="8 20" id="KW-0547">Nucleotide-binding</keyword>
<evidence type="ECO:0000256" key="18">
    <source>
        <dbReference type="ARBA" id="ARBA00029438"/>
    </source>
</evidence>
<dbReference type="PROSITE" id="PS00627">
    <property type="entry name" value="GHMP_KINASES_ATP"/>
    <property type="match status" value="1"/>
</dbReference>
<dbReference type="InterPro" id="IPR036554">
    <property type="entry name" value="GHMP_kinase_C_sf"/>
</dbReference>
<keyword evidence="9 20" id="KW-0418">Kinase</keyword>
<keyword evidence="14 20" id="KW-0443">Lipid metabolism</keyword>
<keyword evidence="25" id="KW-1185">Reference proteome</keyword>
<keyword evidence="6 20" id="KW-0808">Transferase</keyword>
<organism evidence="24 25">
    <name type="scientific">Ascoidea rubescens DSM 1968</name>
    <dbReference type="NCBI Taxonomy" id="1344418"/>
    <lineage>
        <taxon>Eukaryota</taxon>
        <taxon>Fungi</taxon>
        <taxon>Dikarya</taxon>
        <taxon>Ascomycota</taxon>
        <taxon>Saccharomycotina</taxon>
        <taxon>Saccharomycetes</taxon>
        <taxon>Ascoideaceae</taxon>
        <taxon>Ascoidea</taxon>
    </lineage>
</organism>
<accession>A0A1D2VR62</accession>
<dbReference type="InterPro" id="IPR013750">
    <property type="entry name" value="GHMP_kinase_C_dom"/>
</dbReference>
<evidence type="ECO:0000256" key="1">
    <source>
        <dbReference type="ARBA" id="ARBA00004496"/>
    </source>
</evidence>
<dbReference type="GO" id="GO:0019287">
    <property type="term" value="P:isopentenyl diphosphate biosynthetic process, mevalonate pathway"/>
    <property type="evidence" value="ECO:0007669"/>
    <property type="project" value="UniProtKB-UniPathway"/>
</dbReference>
<dbReference type="Pfam" id="PF10509">
    <property type="entry name" value="GalKase_gal_bdg"/>
    <property type="match status" value="1"/>
</dbReference>
<evidence type="ECO:0000256" key="9">
    <source>
        <dbReference type="ARBA" id="ARBA00022777"/>
    </source>
</evidence>
<comment type="subcellular location">
    <subcellularLocation>
        <location evidence="1 20">Cytoplasm</location>
    </subcellularLocation>
</comment>
<dbReference type="PRINTS" id="PR00959">
    <property type="entry name" value="MEVGALKINASE"/>
</dbReference>
<dbReference type="PANTHER" id="PTHR43290">
    <property type="entry name" value="MEVALONATE KINASE"/>
    <property type="match status" value="1"/>
</dbReference>
<evidence type="ECO:0000256" key="17">
    <source>
        <dbReference type="ARBA" id="ARBA00029310"/>
    </source>
</evidence>
<evidence type="ECO:0000313" key="24">
    <source>
        <dbReference type="EMBL" id="ODV64096.1"/>
    </source>
</evidence>
<evidence type="ECO:0000256" key="7">
    <source>
        <dbReference type="ARBA" id="ARBA00022723"/>
    </source>
</evidence>